<dbReference type="Pfam" id="PF00067">
    <property type="entry name" value="p450"/>
    <property type="match status" value="1"/>
</dbReference>
<evidence type="ECO:0000313" key="13">
    <source>
        <dbReference type="Proteomes" id="UP001187192"/>
    </source>
</evidence>
<dbReference type="InterPro" id="IPR001128">
    <property type="entry name" value="Cyt_P450"/>
</dbReference>
<keyword evidence="10" id="KW-0812">Transmembrane</keyword>
<evidence type="ECO:0000256" key="4">
    <source>
        <dbReference type="ARBA" id="ARBA00022617"/>
    </source>
</evidence>
<evidence type="ECO:0000256" key="3">
    <source>
        <dbReference type="ARBA" id="ARBA00010617"/>
    </source>
</evidence>
<evidence type="ECO:0000313" key="12">
    <source>
        <dbReference type="EMBL" id="GMN68692.1"/>
    </source>
</evidence>
<keyword evidence="13" id="KW-1185">Reference proteome</keyword>
<evidence type="ECO:0000256" key="5">
    <source>
        <dbReference type="ARBA" id="ARBA00022723"/>
    </source>
</evidence>
<comment type="subcellular location">
    <subcellularLocation>
        <location evidence="2">Membrane</location>
    </subcellularLocation>
</comment>
<evidence type="ECO:0000256" key="2">
    <source>
        <dbReference type="ARBA" id="ARBA00004370"/>
    </source>
</evidence>
<evidence type="ECO:0000256" key="9">
    <source>
        <dbReference type="ARBA" id="ARBA00023136"/>
    </source>
</evidence>
<dbReference type="GO" id="GO:0016020">
    <property type="term" value="C:membrane"/>
    <property type="evidence" value="ECO:0007669"/>
    <property type="project" value="UniProtKB-SubCell"/>
</dbReference>
<dbReference type="Proteomes" id="UP001187192">
    <property type="component" value="Unassembled WGS sequence"/>
</dbReference>
<dbReference type="PANTHER" id="PTHR47943:SF8">
    <property type="entry name" value="CYTOCHROME P450"/>
    <property type="match status" value="1"/>
</dbReference>
<keyword evidence="8" id="KW-0503">Monooxygenase</keyword>
<dbReference type="GO" id="GO:0016705">
    <property type="term" value="F:oxidoreductase activity, acting on paired donors, with incorporation or reduction of molecular oxygen"/>
    <property type="evidence" value="ECO:0007669"/>
    <property type="project" value="InterPro"/>
</dbReference>
<protein>
    <recommendedName>
        <fullName evidence="14">Cytochrome P450</fullName>
    </recommendedName>
</protein>
<comment type="cofactor">
    <cofactor evidence="1">
        <name>heme</name>
        <dbReference type="ChEBI" id="CHEBI:30413"/>
    </cofactor>
</comment>
<keyword evidence="9 10" id="KW-0472">Membrane</keyword>
<keyword evidence="10" id="KW-1133">Transmembrane helix</keyword>
<dbReference type="AlphaFoldDB" id="A0AA88JD03"/>
<keyword evidence="7" id="KW-0408">Iron</keyword>
<comment type="caution">
    <text evidence="12">The sequence shown here is derived from an EMBL/GenBank/DDBJ whole genome shotgun (WGS) entry which is preliminary data.</text>
</comment>
<evidence type="ECO:0000256" key="10">
    <source>
        <dbReference type="SAM" id="Phobius"/>
    </source>
</evidence>
<dbReference type="GO" id="GO:0004497">
    <property type="term" value="F:monooxygenase activity"/>
    <property type="evidence" value="ECO:0007669"/>
    <property type="project" value="UniProtKB-KW"/>
</dbReference>
<evidence type="ECO:0000256" key="7">
    <source>
        <dbReference type="ARBA" id="ARBA00023004"/>
    </source>
</evidence>
<evidence type="ECO:0000313" key="11">
    <source>
        <dbReference type="EMBL" id="GMN64117.1"/>
    </source>
</evidence>
<dbReference type="GO" id="GO:0020037">
    <property type="term" value="F:heme binding"/>
    <property type="evidence" value="ECO:0007669"/>
    <property type="project" value="InterPro"/>
</dbReference>
<gene>
    <name evidence="11" type="ORF">TIFTF001_033192</name>
    <name evidence="12" type="ORF">TIFTF001_037746</name>
</gene>
<keyword evidence="5" id="KW-0479">Metal-binding</keyword>
<evidence type="ECO:0008006" key="14">
    <source>
        <dbReference type="Google" id="ProtNLM"/>
    </source>
</evidence>
<proteinExistence type="inferred from homology"/>
<evidence type="ECO:0000256" key="6">
    <source>
        <dbReference type="ARBA" id="ARBA00023002"/>
    </source>
</evidence>
<accession>A0AA88JD03</accession>
<keyword evidence="6" id="KW-0560">Oxidoreductase</keyword>
<feature type="transmembrane region" description="Helical" evidence="10">
    <location>
        <begin position="6"/>
        <end position="24"/>
    </location>
</feature>
<evidence type="ECO:0000256" key="1">
    <source>
        <dbReference type="ARBA" id="ARBA00001971"/>
    </source>
</evidence>
<dbReference type="GO" id="GO:0005506">
    <property type="term" value="F:iron ion binding"/>
    <property type="evidence" value="ECO:0007669"/>
    <property type="project" value="InterPro"/>
</dbReference>
<dbReference type="EMBL" id="BTGU01000675">
    <property type="protein sequence ID" value="GMN68692.1"/>
    <property type="molecule type" value="Genomic_DNA"/>
</dbReference>
<organism evidence="12 13">
    <name type="scientific">Ficus carica</name>
    <name type="common">Common fig</name>
    <dbReference type="NCBI Taxonomy" id="3494"/>
    <lineage>
        <taxon>Eukaryota</taxon>
        <taxon>Viridiplantae</taxon>
        <taxon>Streptophyta</taxon>
        <taxon>Embryophyta</taxon>
        <taxon>Tracheophyta</taxon>
        <taxon>Spermatophyta</taxon>
        <taxon>Magnoliopsida</taxon>
        <taxon>eudicotyledons</taxon>
        <taxon>Gunneridae</taxon>
        <taxon>Pentapetalae</taxon>
        <taxon>rosids</taxon>
        <taxon>fabids</taxon>
        <taxon>Rosales</taxon>
        <taxon>Moraceae</taxon>
        <taxon>Ficeae</taxon>
        <taxon>Ficus</taxon>
    </lineage>
</organism>
<dbReference type="InterPro" id="IPR036396">
    <property type="entry name" value="Cyt_P450_sf"/>
</dbReference>
<keyword evidence="4" id="KW-0349">Heme</keyword>
<evidence type="ECO:0000256" key="8">
    <source>
        <dbReference type="ARBA" id="ARBA00023033"/>
    </source>
</evidence>
<reference evidence="12" key="1">
    <citation type="submission" date="2023-07" db="EMBL/GenBank/DDBJ databases">
        <title>draft genome sequence of fig (Ficus carica).</title>
        <authorList>
            <person name="Takahashi T."/>
            <person name="Nishimura K."/>
        </authorList>
    </citation>
    <scope>NUCLEOTIDE SEQUENCE</scope>
</reference>
<comment type="similarity">
    <text evidence="3">Belongs to the cytochrome P450 family.</text>
</comment>
<dbReference type="EMBL" id="BTGU01000169">
    <property type="protein sequence ID" value="GMN64117.1"/>
    <property type="molecule type" value="Genomic_DNA"/>
</dbReference>
<name>A0AA88JD03_FICCA</name>
<sequence>MATITDAQYIIICFLLWLLSTLLLKSLFKKPSLHLPPSPRALPVIGHLHLFTTPLAVSTQTLAKKHGPLLYLRLGASRMLLVSSAPVAAEIFKTQDLDFSDRPSFAFADKLPYGSSGFFAAEYGDYWRFMKKVCMAELFAPRQLERSRVVRREEIGRFLHKVLEKCEGNDKKEKKDVVVLDMGAELMKLTNNTISRMAMSTSTCPDPEEYHGGGGADDEARKIGELIKKTQDLAVKVSFGDVLGPLKGLGFLIFGRKIIDVTMKYDEILEKMLMEHQERGKREGGLEREDRDLMDIILKLYEDDNAEIKIGRTQMKAFFLVS</sequence>
<dbReference type="PANTHER" id="PTHR47943">
    <property type="entry name" value="CYTOCHROME P450 93A3-LIKE"/>
    <property type="match status" value="1"/>
</dbReference>
<dbReference type="SUPFAM" id="SSF48264">
    <property type="entry name" value="Cytochrome P450"/>
    <property type="match status" value="1"/>
</dbReference>
<dbReference type="Gene3D" id="1.10.630.10">
    <property type="entry name" value="Cytochrome P450"/>
    <property type="match status" value="1"/>
</dbReference>